<evidence type="ECO:0000256" key="2">
    <source>
        <dbReference type="ARBA" id="ARBA00022729"/>
    </source>
</evidence>
<keyword evidence="3" id="KW-0677">Repeat</keyword>
<feature type="repeat" description="LDL-receptor class B" evidence="6">
    <location>
        <begin position="72"/>
        <end position="114"/>
    </location>
</feature>
<gene>
    <name evidence="9" type="primary">LOC118417669</name>
</gene>
<evidence type="ECO:0000256" key="5">
    <source>
        <dbReference type="ARBA" id="ARBA00023180"/>
    </source>
</evidence>
<dbReference type="PROSITE" id="PS51120">
    <property type="entry name" value="LDLRB"/>
    <property type="match status" value="3"/>
</dbReference>
<evidence type="ECO:0000256" key="4">
    <source>
        <dbReference type="ARBA" id="ARBA00023157"/>
    </source>
</evidence>
<keyword evidence="4" id="KW-1015">Disulfide bond</keyword>
<dbReference type="InterPro" id="IPR011042">
    <property type="entry name" value="6-blade_b-propeller_TolB-like"/>
</dbReference>
<protein>
    <submittedName>
        <fullName evidence="9">Low-density lipoprotein receptor-related protein 4-like</fullName>
    </submittedName>
</protein>
<dbReference type="RefSeq" id="XP_035679205.1">
    <property type="nucleotide sequence ID" value="XM_035823312.1"/>
</dbReference>
<evidence type="ECO:0000256" key="6">
    <source>
        <dbReference type="PROSITE-ProRule" id="PRU00461"/>
    </source>
</evidence>
<reference evidence="8" key="1">
    <citation type="journal article" date="2020" name="Nat. Ecol. Evol.">
        <title>Deeply conserved synteny resolves early events in vertebrate evolution.</title>
        <authorList>
            <person name="Simakov O."/>
            <person name="Marletaz F."/>
            <person name="Yue J.X."/>
            <person name="O'Connell B."/>
            <person name="Jenkins J."/>
            <person name="Brandt A."/>
            <person name="Calef R."/>
            <person name="Tung C.H."/>
            <person name="Huang T.K."/>
            <person name="Schmutz J."/>
            <person name="Satoh N."/>
            <person name="Yu J.K."/>
            <person name="Putnam N.H."/>
            <person name="Green R.E."/>
            <person name="Rokhsar D.S."/>
        </authorList>
    </citation>
    <scope>NUCLEOTIDE SEQUENCE [LARGE SCALE GENOMIC DNA]</scope>
    <source>
        <strain evidence="8">S238N-H82</strain>
    </source>
</reference>
<feature type="signal peptide" evidence="7">
    <location>
        <begin position="1"/>
        <end position="31"/>
    </location>
</feature>
<name>A0A9J7MU94_BRAFL</name>
<dbReference type="Gene3D" id="2.120.10.30">
    <property type="entry name" value="TolB, C-terminal domain"/>
    <property type="match status" value="1"/>
</dbReference>
<dbReference type="GeneID" id="118417669"/>
<dbReference type="OMA" id="PNIVNFC"/>
<evidence type="ECO:0000256" key="3">
    <source>
        <dbReference type="ARBA" id="ARBA00022737"/>
    </source>
</evidence>
<dbReference type="SMART" id="SM00135">
    <property type="entry name" value="LY"/>
    <property type="match status" value="4"/>
</dbReference>
<reference evidence="9" key="2">
    <citation type="submission" date="2025-08" db="UniProtKB">
        <authorList>
            <consortium name="RefSeq"/>
        </authorList>
    </citation>
    <scope>IDENTIFICATION</scope>
    <source>
        <strain evidence="9">S238N-H82</strain>
        <tissue evidence="9">Testes</tissue>
    </source>
</reference>
<evidence type="ECO:0000256" key="1">
    <source>
        <dbReference type="ARBA" id="ARBA00022536"/>
    </source>
</evidence>
<evidence type="ECO:0000313" key="8">
    <source>
        <dbReference type="Proteomes" id="UP000001554"/>
    </source>
</evidence>
<accession>A0A9J7MU94</accession>
<sequence>MRRGGVTRSPLGLPMTCVVVFLLFAVEKLDASLLVTNGTNIISYDISTSQETVLPVSETGGIVALAVDVDRQLLYYTNAETGAIVRCGVDGSDQQTIASTDVTQPTGIAYDWVSGLVYWTDEGRGTVEVAQGDGANRKTLISGQMFPRGIAVDPISGYLFWGNQGDFTIRRARLDGSDVEVLHHTGLFWPNELVVDVQQSRLFWVEGYYGYIGSSNLDGTNRTVVANVSSGHVLFGLALREDILYYTSWDGKVFSVDQNSGELSEVVSEEESDRLLGLVAVHPDRQPTGSNQCQTDNGDCSHLCLPTGPDTRICTCPDDGGLAIGMDNKTCAGTHYHSC</sequence>
<feature type="repeat" description="LDL-receptor class B" evidence="6">
    <location>
        <begin position="115"/>
        <end position="156"/>
    </location>
</feature>
<evidence type="ECO:0000313" key="9">
    <source>
        <dbReference type="RefSeq" id="XP_035679205.1"/>
    </source>
</evidence>
<dbReference type="SUPFAM" id="SSF63825">
    <property type="entry name" value="YWTD domain"/>
    <property type="match status" value="1"/>
</dbReference>
<keyword evidence="2 7" id="KW-0732">Signal</keyword>
<proteinExistence type="predicted"/>
<dbReference type="PANTHER" id="PTHR46513">
    <property type="entry name" value="VITELLOGENIN RECEPTOR-LIKE PROTEIN-RELATED-RELATED"/>
    <property type="match status" value="1"/>
</dbReference>
<keyword evidence="1" id="KW-0245">EGF-like domain</keyword>
<dbReference type="Proteomes" id="UP000001554">
    <property type="component" value="Chromosome 6"/>
</dbReference>
<feature type="repeat" description="LDL-receptor class B" evidence="6">
    <location>
        <begin position="157"/>
        <end position="199"/>
    </location>
</feature>
<keyword evidence="5" id="KW-0325">Glycoprotein</keyword>
<dbReference type="InterPro" id="IPR000033">
    <property type="entry name" value="LDLR_classB_rpt"/>
</dbReference>
<keyword evidence="8" id="KW-1185">Reference proteome</keyword>
<dbReference type="OrthoDB" id="5958943at2759"/>
<dbReference type="Pfam" id="PF00058">
    <property type="entry name" value="Ldl_recept_b"/>
    <property type="match status" value="1"/>
</dbReference>
<organism evidence="8 9">
    <name type="scientific">Branchiostoma floridae</name>
    <name type="common">Florida lancelet</name>
    <name type="synonym">Amphioxus</name>
    <dbReference type="NCBI Taxonomy" id="7739"/>
    <lineage>
        <taxon>Eukaryota</taxon>
        <taxon>Metazoa</taxon>
        <taxon>Chordata</taxon>
        <taxon>Cephalochordata</taxon>
        <taxon>Leptocardii</taxon>
        <taxon>Amphioxiformes</taxon>
        <taxon>Branchiostomatidae</taxon>
        <taxon>Branchiostoma</taxon>
    </lineage>
</organism>
<feature type="chain" id="PRO_5039949131" evidence="7">
    <location>
        <begin position="32"/>
        <end position="339"/>
    </location>
</feature>
<dbReference type="Pfam" id="PF14670">
    <property type="entry name" value="FXa_inhibition"/>
    <property type="match status" value="1"/>
</dbReference>
<dbReference type="PANTHER" id="PTHR46513:SF13">
    <property type="entry name" value="EGF-LIKE DOMAIN-CONTAINING PROTEIN"/>
    <property type="match status" value="1"/>
</dbReference>
<dbReference type="KEGG" id="bfo:118417669"/>
<dbReference type="InterPro" id="IPR050778">
    <property type="entry name" value="Cueball_EGF_LRP_Nidogen"/>
</dbReference>
<evidence type="ECO:0000256" key="7">
    <source>
        <dbReference type="SAM" id="SignalP"/>
    </source>
</evidence>
<dbReference type="FunFam" id="2.120.10.30:FF:000241">
    <property type="entry name" value="Low-density lipoprotein receptor-related protein 6"/>
    <property type="match status" value="1"/>
</dbReference>
<dbReference type="AlphaFoldDB" id="A0A9J7MU94"/>